<gene>
    <name evidence="2" type="ORF">TRFO_08603</name>
</gene>
<feature type="compositionally biased region" description="Polar residues" evidence="1">
    <location>
        <begin position="1"/>
        <end position="18"/>
    </location>
</feature>
<evidence type="ECO:0000313" key="2">
    <source>
        <dbReference type="EMBL" id="OHS99046.1"/>
    </source>
</evidence>
<dbReference type="GeneID" id="94829095"/>
<protein>
    <submittedName>
        <fullName evidence="2">Uncharacterized protein</fullName>
    </submittedName>
</protein>
<proteinExistence type="predicted"/>
<dbReference type="RefSeq" id="XP_068352183.1">
    <property type="nucleotide sequence ID" value="XM_068494391.1"/>
</dbReference>
<dbReference type="AlphaFoldDB" id="A0A1J4JIS2"/>
<organism evidence="2 3">
    <name type="scientific">Tritrichomonas foetus</name>
    <dbReference type="NCBI Taxonomy" id="1144522"/>
    <lineage>
        <taxon>Eukaryota</taxon>
        <taxon>Metamonada</taxon>
        <taxon>Parabasalia</taxon>
        <taxon>Tritrichomonadida</taxon>
        <taxon>Tritrichomonadidae</taxon>
        <taxon>Tritrichomonas</taxon>
    </lineage>
</organism>
<dbReference type="VEuPathDB" id="TrichDB:TRFO_08603"/>
<dbReference type="EMBL" id="MLAK01001026">
    <property type="protein sequence ID" value="OHS99046.1"/>
    <property type="molecule type" value="Genomic_DNA"/>
</dbReference>
<feature type="region of interest" description="Disordered" evidence="1">
    <location>
        <begin position="1"/>
        <end position="21"/>
    </location>
</feature>
<sequence length="148" mass="16885">MSSKIANAKQGNSQTHNTRGALRVIDNNARANQLTPTVAEKPFVHRKPKSKNENNVRAGLIAKLEAIKHFKTSSIHDDDSSSDDFSDEDFQQIKMKFADFEEMDNIRIPTIEDMDEIYVRNTQAAKETTQREFLMARIENDPSFGRVQ</sequence>
<name>A0A1J4JIS2_9EUKA</name>
<accession>A0A1J4JIS2</accession>
<keyword evidence="3" id="KW-1185">Reference proteome</keyword>
<evidence type="ECO:0000313" key="3">
    <source>
        <dbReference type="Proteomes" id="UP000179807"/>
    </source>
</evidence>
<evidence type="ECO:0000256" key="1">
    <source>
        <dbReference type="SAM" id="MobiDB-lite"/>
    </source>
</evidence>
<reference evidence="2" key="1">
    <citation type="submission" date="2016-10" db="EMBL/GenBank/DDBJ databases">
        <authorList>
            <person name="Benchimol M."/>
            <person name="Almeida L.G."/>
            <person name="Vasconcelos A.T."/>
            <person name="Perreira-Neves A."/>
            <person name="Rosa I.A."/>
            <person name="Tasca T."/>
            <person name="Bogo M.R."/>
            <person name="de Souza W."/>
        </authorList>
    </citation>
    <scope>NUCLEOTIDE SEQUENCE [LARGE SCALE GENOMIC DNA]</scope>
    <source>
        <strain evidence="2">K</strain>
    </source>
</reference>
<comment type="caution">
    <text evidence="2">The sequence shown here is derived from an EMBL/GenBank/DDBJ whole genome shotgun (WGS) entry which is preliminary data.</text>
</comment>
<dbReference type="Proteomes" id="UP000179807">
    <property type="component" value="Unassembled WGS sequence"/>
</dbReference>